<sequence length="456" mass="52031">MKVNIEYIAPSKGNFSSIKLCFEPKDEKEQICNIKVDYSEAYRIIGLPKSDAFDFFLIGVIVYGIDNAIDREKYSINGWSREIEVTFSVLNPSKWNNVIEVFKNSLDFLTGDVWDISFEQNSLDTFYFPSQKDMNEFNTNKNNFKNVSIVSLFSGGLDSLIGIIDQCEDQNNKKVLLASHSDGNYPGVKSDQNKTYSSLQKQYSSKLAWARIKVSLNNVTDGEDLKNEISTRSRSFLFLGIGVLYANTLSQRLEVLIPENGTIAINHPLTVSRRSSCSTRTAHPHFLLELNKILNQIGILNEIKNPYEFKTKGEMVKECLNESVLNNSINSTCSCAKRGHNRHWDNRVGTEHCGRCMPCLYRRVALNKTNNDNELYGVDIFNTNDEKLKQQDLLAFFDYLKNNLSIEDIEKNLLVNGSLPLEKLRDYAMVIDRTRSEIKEWIRQKGNSNIKGKVGL</sequence>
<comment type="caution">
    <text evidence="1">The sequence shown here is derived from an EMBL/GenBank/DDBJ whole genome shotgun (WGS) entry which is preliminary data.</text>
</comment>
<accession>A0A644YMD7</accession>
<proteinExistence type="predicted"/>
<organism evidence="1">
    <name type="scientific">bioreactor metagenome</name>
    <dbReference type="NCBI Taxonomy" id="1076179"/>
    <lineage>
        <taxon>unclassified sequences</taxon>
        <taxon>metagenomes</taxon>
        <taxon>ecological metagenomes</taxon>
    </lineage>
</organism>
<protein>
    <recommendedName>
        <fullName evidence="2">7-cyano-7-deazaguanine synthase</fullName>
    </recommendedName>
</protein>
<reference evidence="1" key="1">
    <citation type="submission" date="2019-08" db="EMBL/GenBank/DDBJ databases">
        <authorList>
            <person name="Kucharzyk K."/>
            <person name="Murdoch R.W."/>
            <person name="Higgins S."/>
            <person name="Loffler F."/>
        </authorList>
    </citation>
    <scope>NUCLEOTIDE SEQUENCE</scope>
</reference>
<name>A0A644YMD7_9ZZZZ</name>
<dbReference type="Gene3D" id="3.40.50.620">
    <property type="entry name" value="HUPs"/>
    <property type="match status" value="1"/>
</dbReference>
<evidence type="ECO:0000313" key="1">
    <source>
        <dbReference type="EMBL" id="MPM29477.1"/>
    </source>
</evidence>
<dbReference type="EMBL" id="VSSQ01005520">
    <property type="protein sequence ID" value="MPM29477.1"/>
    <property type="molecule type" value="Genomic_DNA"/>
</dbReference>
<dbReference type="InterPro" id="IPR049676">
    <property type="entry name" value="QatC"/>
</dbReference>
<gene>
    <name evidence="1" type="ORF">SDC9_76017</name>
</gene>
<dbReference type="NCBIfam" id="NF041925">
    <property type="entry name" value="QatC"/>
    <property type="match status" value="1"/>
</dbReference>
<evidence type="ECO:0008006" key="2">
    <source>
        <dbReference type="Google" id="ProtNLM"/>
    </source>
</evidence>
<dbReference type="InterPro" id="IPR014729">
    <property type="entry name" value="Rossmann-like_a/b/a_fold"/>
</dbReference>
<dbReference type="AlphaFoldDB" id="A0A644YMD7"/>